<reference evidence="1 2" key="1">
    <citation type="submission" date="2018-11" db="EMBL/GenBank/DDBJ databases">
        <title>Genome sequencing and assembly of Clostridium tagluense strain A121.</title>
        <authorList>
            <person name="Murakami T."/>
            <person name="Segawa T."/>
            <person name="Shcherbakova V.A."/>
            <person name="Mori H."/>
            <person name="Yoshimura Y."/>
        </authorList>
    </citation>
    <scope>NUCLEOTIDE SEQUENCE [LARGE SCALE GENOMIC DNA]</scope>
    <source>
        <strain evidence="1 2">A121</strain>
    </source>
</reference>
<dbReference type="AlphaFoldDB" id="A0A401UUF3"/>
<dbReference type="Proteomes" id="UP000287872">
    <property type="component" value="Unassembled WGS sequence"/>
</dbReference>
<protein>
    <submittedName>
        <fullName evidence="1">Uncharacterized protein</fullName>
    </submittedName>
</protein>
<dbReference type="RefSeq" id="WP_125006495.1">
    <property type="nucleotide sequence ID" value="NZ_BHYK01000066.1"/>
</dbReference>
<gene>
    <name evidence="1" type="ORF">Ctaglu_48050</name>
</gene>
<organism evidence="1 2">
    <name type="scientific">Clostridium tagluense</name>
    <dbReference type="NCBI Taxonomy" id="360422"/>
    <lineage>
        <taxon>Bacteria</taxon>
        <taxon>Bacillati</taxon>
        <taxon>Bacillota</taxon>
        <taxon>Clostridia</taxon>
        <taxon>Eubacteriales</taxon>
        <taxon>Clostridiaceae</taxon>
        <taxon>Clostridium</taxon>
    </lineage>
</organism>
<dbReference type="EMBL" id="BHYK01000066">
    <property type="protein sequence ID" value="GCD13182.1"/>
    <property type="molecule type" value="Genomic_DNA"/>
</dbReference>
<sequence>MSESTNIGKGKLYMDGRLVGNIAGIDKEVNKIKNTVTVGIEMVGYKKMKQQLRNLEATYDRILEKQKLIDKGSKQMYDADEWKRTMADGRWVKDHELLQRIDTDCGRIVRKLGCDKIQHSNNGSIYIDGVRCFVDNNY</sequence>
<name>A0A401UUF3_9CLOT</name>
<keyword evidence="2" id="KW-1185">Reference proteome</keyword>
<comment type="caution">
    <text evidence="1">The sequence shown here is derived from an EMBL/GenBank/DDBJ whole genome shotgun (WGS) entry which is preliminary data.</text>
</comment>
<proteinExistence type="predicted"/>
<evidence type="ECO:0000313" key="1">
    <source>
        <dbReference type="EMBL" id="GCD13182.1"/>
    </source>
</evidence>
<evidence type="ECO:0000313" key="2">
    <source>
        <dbReference type="Proteomes" id="UP000287872"/>
    </source>
</evidence>
<accession>A0A401UUF3</accession>